<keyword evidence="2" id="KW-1133">Transmembrane helix</keyword>
<protein>
    <submittedName>
        <fullName evidence="5">TIGR03943 family protein</fullName>
    </submittedName>
</protein>
<dbReference type="InterPro" id="IPR048493">
    <property type="entry name" value="DUF1980_N"/>
</dbReference>
<keyword evidence="6" id="KW-1185">Reference proteome</keyword>
<evidence type="ECO:0000313" key="5">
    <source>
        <dbReference type="EMBL" id="MCP2334263.1"/>
    </source>
</evidence>
<dbReference type="InterPro" id="IPR048447">
    <property type="entry name" value="DUF1980_C"/>
</dbReference>
<dbReference type="Pfam" id="PF21537">
    <property type="entry name" value="DUF1980_C"/>
    <property type="match status" value="1"/>
</dbReference>
<evidence type="ECO:0000259" key="3">
    <source>
        <dbReference type="Pfam" id="PF09323"/>
    </source>
</evidence>
<keyword evidence="2" id="KW-0812">Transmembrane</keyword>
<name>A0ABT1JP10_ACTCY</name>
<feature type="region of interest" description="Disordered" evidence="1">
    <location>
        <begin position="63"/>
        <end position="89"/>
    </location>
</feature>
<keyword evidence="2" id="KW-0472">Membrane</keyword>
<evidence type="ECO:0000313" key="6">
    <source>
        <dbReference type="Proteomes" id="UP000791080"/>
    </source>
</evidence>
<reference evidence="5 6" key="1">
    <citation type="submission" date="2022-06" db="EMBL/GenBank/DDBJ databases">
        <title>Genomic Encyclopedia of Type Strains, Phase I: the one thousand microbial genomes (KMG-I) project.</title>
        <authorList>
            <person name="Kyrpides N."/>
        </authorList>
    </citation>
    <scope>NUCLEOTIDE SEQUENCE [LARGE SCALE GENOMIC DNA]</scope>
    <source>
        <strain evidence="5 6">DSM 43889</strain>
    </source>
</reference>
<feature type="transmembrane region" description="Helical" evidence="2">
    <location>
        <begin position="95"/>
        <end position="114"/>
    </location>
</feature>
<proteinExistence type="predicted"/>
<dbReference type="PANTHER" id="PTHR40047:SF1">
    <property type="entry name" value="UPF0703 PROTEIN YCGQ"/>
    <property type="match status" value="1"/>
</dbReference>
<dbReference type="EMBL" id="AUBJ02000001">
    <property type="protein sequence ID" value="MCP2334263.1"/>
    <property type="molecule type" value="Genomic_DNA"/>
</dbReference>
<accession>A0ABT1JP10</accession>
<dbReference type="Pfam" id="PF09323">
    <property type="entry name" value="DUF1980"/>
    <property type="match status" value="1"/>
</dbReference>
<dbReference type="NCBIfam" id="TIGR03943">
    <property type="entry name" value="TIGR03943 family putative permease subunit"/>
    <property type="match status" value="1"/>
</dbReference>
<dbReference type="InterPro" id="IPR052955">
    <property type="entry name" value="UPF0703_membrane_permease"/>
</dbReference>
<evidence type="ECO:0000256" key="1">
    <source>
        <dbReference type="SAM" id="MobiDB-lite"/>
    </source>
</evidence>
<dbReference type="RefSeq" id="WP_026419845.1">
    <property type="nucleotide sequence ID" value="NZ_AUBJ02000001.1"/>
</dbReference>
<evidence type="ECO:0000256" key="2">
    <source>
        <dbReference type="SAM" id="Phobius"/>
    </source>
</evidence>
<feature type="domain" description="DUF1980" evidence="4">
    <location>
        <begin position="155"/>
        <end position="260"/>
    </location>
</feature>
<dbReference type="InterPro" id="IPR015402">
    <property type="entry name" value="DUF1980"/>
</dbReference>
<evidence type="ECO:0000259" key="4">
    <source>
        <dbReference type="Pfam" id="PF21537"/>
    </source>
</evidence>
<comment type="caution">
    <text evidence="5">The sequence shown here is derived from an EMBL/GenBank/DDBJ whole genome shotgun (WGS) entry which is preliminary data.</text>
</comment>
<dbReference type="Proteomes" id="UP000791080">
    <property type="component" value="Unassembled WGS sequence"/>
</dbReference>
<gene>
    <name evidence="5" type="ORF">G443_004533</name>
</gene>
<organism evidence="5 6">
    <name type="scientific">Actinoalloteichus caeruleus DSM 43889</name>
    <dbReference type="NCBI Taxonomy" id="1120930"/>
    <lineage>
        <taxon>Bacteria</taxon>
        <taxon>Bacillati</taxon>
        <taxon>Actinomycetota</taxon>
        <taxon>Actinomycetes</taxon>
        <taxon>Pseudonocardiales</taxon>
        <taxon>Pseudonocardiaceae</taxon>
        <taxon>Actinoalloteichus</taxon>
        <taxon>Actinoalloteichus cyanogriseus</taxon>
    </lineage>
</organism>
<feature type="domain" description="DUF1980" evidence="3">
    <location>
        <begin position="8"/>
        <end position="118"/>
    </location>
</feature>
<feature type="transmembrane region" description="Helical" evidence="2">
    <location>
        <begin position="33"/>
        <end position="54"/>
    </location>
</feature>
<feature type="compositionally biased region" description="Basic and acidic residues" evidence="1">
    <location>
        <begin position="63"/>
        <end position="73"/>
    </location>
</feature>
<dbReference type="PANTHER" id="PTHR40047">
    <property type="entry name" value="UPF0703 PROTEIN YCGQ"/>
    <property type="match status" value="1"/>
</dbReference>
<sequence>MRRETQNVLLILLGGALLKISWNETYLRYVRPSLLPLVVFAGVAMILVAALAIARDISAHRDRSSRVGGHSDDGAPAVAPDDGHDHDHGSGRSTWMLLVPVLAILLVAPPALGADSVQRAGSRSVVSDEEPAGGGLFQPIDTSSEVADLQITDVVMRTVWDRSGTLDGRTVRVTGFVVHDVDAVHVARVRIMCCAADAVPVKLRIEGPALAEFADHETDSWVEVTGEVVPDSATAANGHVPTFVTESVRAVEPPSDPYEY</sequence>